<sequence length="905" mass="98466">MVKSCQGMVVWLAVVGSVLPAQSAVSARAGTHFVSNATPGQLPKTVAPLVYTIDLTPDLKTLNLRGHESVRIMLAAPTDTLVLNQAGLKLAAATVDGIAARVTQDETRQTATFQLPQPLKPGEHTLVVDYTGPILQTPNGIYYNDYTDHAGQRTRMLVTQFEVADARRMFPGWDEPSFKARFTLSVTLPEDLVPLSNMPVATAVPAGEGLRRTTFQTTPRMSTYLLALVAGRLASSGGRADGTPVRTYAPAGQEADGTYATQSAVRILPYYNSYFGVRYPLPKLDMIAIPGNYEAGAMENWGAITFIDDAVLYNPEHSAPATKERVFLVVAHEMAHQWSGDLVTMAWWNDLWLNEGFATWMETHALDRFNPTWEIWPRQHEDRERAMAQDALPTTHPIQHPIHDISEASSAFDSISYQKGSQVIRMLESWLGQDTFRAGMRRYMKAHAYGNATSEDLWSALSAVSGRNVGAVARTFTEQPGIPLVQVARRCVAGRSVLTLRQERFTIHDPFPQPLVWQVPVVAGGPGLPLRRAVLGKEPVSLSFPGCRQAITVNAGENGYYRAQYDASGLAALRTGFARLGAAERANVLGDQFALFEAGRAPLSEYLSFLAVLPVTGERSTAVWQEALTHLLQIDRMERDTPSRAAFRAFARSVLAPAFARLGWEENKGEALPESMLRPQIISALATLNDPNVIAEGLKRFDAWQRHPASLPSALVGPVAGIAGQYGSSADFDVLVRLLRQAPDTEGRLRLFAALARTHDPEQVVRAATLATDGSIPNGRIVRALAQLARESEQPEAVWRIVLARQAVIRQRLTPGGQAVLLPAVAAQSADPAIGAALMADSASRASTGARHEARQAEEQIAQTAELTRRTHVAVADWLATLAASPATAPEGMRAFLERLPPRAP</sequence>
<dbReference type="Gene3D" id="1.10.390.10">
    <property type="entry name" value="Neutral Protease Domain 2"/>
    <property type="match status" value="1"/>
</dbReference>
<gene>
    <name evidence="17" type="ORF">APE01nite_09480</name>
</gene>
<evidence type="ECO:0000256" key="6">
    <source>
        <dbReference type="ARBA" id="ARBA00022801"/>
    </source>
</evidence>
<proteinExistence type="inferred from homology"/>
<evidence type="ECO:0000259" key="14">
    <source>
        <dbReference type="Pfam" id="PF01433"/>
    </source>
</evidence>
<feature type="domain" description="Aminopeptidase N-like N-terminal" evidence="16">
    <location>
        <begin position="48"/>
        <end position="225"/>
    </location>
</feature>
<protein>
    <recommendedName>
        <fullName evidence="12">Aminopeptidase</fullName>
        <ecNumber evidence="12">3.4.11.-</ecNumber>
    </recommendedName>
</protein>
<dbReference type="GO" id="GO:0005737">
    <property type="term" value="C:cytoplasm"/>
    <property type="evidence" value="ECO:0007669"/>
    <property type="project" value="TreeGrafter"/>
</dbReference>
<evidence type="ECO:0000313" key="17">
    <source>
        <dbReference type="EMBL" id="GEB85151.1"/>
    </source>
</evidence>
<dbReference type="PANTHER" id="PTHR11533:SF174">
    <property type="entry name" value="PUROMYCIN-SENSITIVE AMINOPEPTIDASE-RELATED"/>
    <property type="match status" value="1"/>
</dbReference>
<evidence type="ECO:0000256" key="7">
    <source>
        <dbReference type="ARBA" id="ARBA00022833"/>
    </source>
</evidence>
<feature type="site" description="Transition state stabilizer" evidence="11">
    <location>
        <position position="417"/>
    </location>
</feature>
<dbReference type="InterPro" id="IPR042097">
    <property type="entry name" value="Aminopeptidase_N-like_N_sf"/>
</dbReference>
<evidence type="ECO:0000256" key="11">
    <source>
        <dbReference type="PIRSR" id="PIRSR634016-4"/>
    </source>
</evidence>
<evidence type="ECO:0000259" key="16">
    <source>
        <dbReference type="Pfam" id="PF17900"/>
    </source>
</evidence>
<comment type="cofactor">
    <cofactor evidence="10 12">
        <name>Zn(2+)</name>
        <dbReference type="ChEBI" id="CHEBI:29105"/>
    </cofactor>
    <text evidence="10 12">Binds 1 zinc ion per subunit.</text>
</comment>
<dbReference type="PANTHER" id="PTHR11533">
    <property type="entry name" value="PROTEASE M1 ZINC METALLOPROTEASE"/>
    <property type="match status" value="1"/>
</dbReference>
<dbReference type="AlphaFoldDB" id="A0A4Y3TQ43"/>
<evidence type="ECO:0000256" key="3">
    <source>
        <dbReference type="ARBA" id="ARBA00022438"/>
    </source>
</evidence>
<dbReference type="Proteomes" id="UP000317730">
    <property type="component" value="Unassembled WGS sequence"/>
</dbReference>
<evidence type="ECO:0000256" key="13">
    <source>
        <dbReference type="SAM" id="SignalP"/>
    </source>
</evidence>
<keyword evidence="6 12" id="KW-0378">Hydrolase</keyword>
<dbReference type="InterPro" id="IPR014782">
    <property type="entry name" value="Peptidase_M1_dom"/>
</dbReference>
<evidence type="ECO:0000256" key="5">
    <source>
        <dbReference type="ARBA" id="ARBA00022723"/>
    </source>
</evidence>
<dbReference type="Pfam" id="PF11838">
    <property type="entry name" value="ERAP1_C"/>
    <property type="match status" value="1"/>
</dbReference>
<evidence type="ECO:0000313" key="18">
    <source>
        <dbReference type="Proteomes" id="UP000317730"/>
    </source>
</evidence>
<dbReference type="Pfam" id="PF01433">
    <property type="entry name" value="Peptidase_M1"/>
    <property type="match status" value="1"/>
</dbReference>
<feature type="binding site" evidence="10">
    <location>
        <position position="332"/>
    </location>
    <ligand>
        <name>Zn(2+)</name>
        <dbReference type="ChEBI" id="CHEBI:29105"/>
        <note>catalytic</note>
    </ligand>
</feature>
<dbReference type="GO" id="GO:0042277">
    <property type="term" value="F:peptide binding"/>
    <property type="evidence" value="ECO:0007669"/>
    <property type="project" value="TreeGrafter"/>
</dbReference>
<dbReference type="GO" id="GO:0016285">
    <property type="term" value="F:alanyl aminopeptidase activity"/>
    <property type="evidence" value="ECO:0007669"/>
    <property type="project" value="UniProtKB-EC"/>
</dbReference>
<feature type="chain" id="PRO_5021274098" description="Aminopeptidase" evidence="13">
    <location>
        <begin position="24"/>
        <end position="905"/>
    </location>
</feature>
<keyword evidence="3 12" id="KW-0031">Aminopeptidase</keyword>
<evidence type="ECO:0000256" key="8">
    <source>
        <dbReference type="ARBA" id="ARBA00023049"/>
    </source>
</evidence>
<dbReference type="InterPro" id="IPR027268">
    <property type="entry name" value="Peptidase_M4/M1_CTD_sf"/>
</dbReference>
<dbReference type="GO" id="GO:0006508">
    <property type="term" value="P:proteolysis"/>
    <property type="evidence" value="ECO:0007669"/>
    <property type="project" value="UniProtKB-KW"/>
</dbReference>
<dbReference type="PRINTS" id="PR00756">
    <property type="entry name" value="ALADIPTASE"/>
</dbReference>
<feature type="signal peptide" evidence="13">
    <location>
        <begin position="1"/>
        <end position="23"/>
    </location>
</feature>
<evidence type="ECO:0000256" key="1">
    <source>
        <dbReference type="ARBA" id="ARBA00000098"/>
    </source>
</evidence>
<keyword evidence="4 12" id="KW-0645">Protease</keyword>
<dbReference type="InterPro" id="IPR024571">
    <property type="entry name" value="ERAP1-like_C_dom"/>
</dbReference>
<feature type="binding site" evidence="10">
    <location>
        <position position="355"/>
    </location>
    <ligand>
        <name>Zn(2+)</name>
        <dbReference type="ChEBI" id="CHEBI:29105"/>
        <note>catalytic</note>
    </ligand>
</feature>
<dbReference type="FunFam" id="1.10.390.10:FF:000001">
    <property type="entry name" value="Aminopeptidase"/>
    <property type="match status" value="1"/>
</dbReference>
<feature type="binding site" evidence="10">
    <location>
        <position position="336"/>
    </location>
    <ligand>
        <name>Zn(2+)</name>
        <dbReference type="ChEBI" id="CHEBI:29105"/>
        <note>catalytic</note>
    </ligand>
</feature>
<feature type="domain" description="ERAP1-like C-terminal" evidence="15">
    <location>
        <begin position="551"/>
        <end position="859"/>
    </location>
</feature>
<dbReference type="InterPro" id="IPR001930">
    <property type="entry name" value="Peptidase_M1"/>
</dbReference>
<feature type="active site" description="Proton acceptor" evidence="9">
    <location>
        <position position="333"/>
    </location>
</feature>
<dbReference type="OrthoDB" id="100605at2"/>
<accession>A0A4Y3TQ43</accession>
<organism evidence="17 18">
    <name type="scientific">Acetobacter peroxydans</name>
    <dbReference type="NCBI Taxonomy" id="104098"/>
    <lineage>
        <taxon>Bacteria</taxon>
        <taxon>Pseudomonadati</taxon>
        <taxon>Pseudomonadota</taxon>
        <taxon>Alphaproteobacteria</taxon>
        <taxon>Acetobacterales</taxon>
        <taxon>Acetobacteraceae</taxon>
        <taxon>Acetobacter</taxon>
    </lineage>
</organism>
<keyword evidence="7 10" id="KW-0862">Zinc</keyword>
<keyword evidence="8 12" id="KW-0482">Metalloprotease</keyword>
<dbReference type="InterPro" id="IPR050344">
    <property type="entry name" value="Peptidase_M1_aminopeptidases"/>
</dbReference>
<keyword evidence="18" id="KW-1185">Reference proteome</keyword>
<evidence type="ECO:0000256" key="4">
    <source>
        <dbReference type="ARBA" id="ARBA00022670"/>
    </source>
</evidence>
<dbReference type="GO" id="GO:0043171">
    <property type="term" value="P:peptide catabolic process"/>
    <property type="evidence" value="ECO:0007669"/>
    <property type="project" value="TreeGrafter"/>
</dbReference>
<comment type="catalytic activity">
    <reaction evidence="1">
        <text>Release of an N-terminal amino acid, Xaa-|-Yaa- from a peptide, amide or arylamide. Xaa is preferably Ala, but may be most amino acids including Pro (slow action). When a terminal hydrophobic residue is followed by a prolyl residue, the two may be released as an intact Xaa-Pro dipeptide.</text>
        <dbReference type="EC" id="3.4.11.2"/>
    </reaction>
</comment>
<dbReference type="EC" id="3.4.11.-" evidence="12"/>
<dbReference type="SUPFAM" id="SSF63737">
    <property type="entry name" value="Leukotriene A4 hydrolase N-terminal domain"/>
    <property type="match status" value="1"/>
</dbReference>
<dbReference type="GO" id="GO:0070006">
    <property type="term" value="F:metalloaminopeptidase activity"/>
    <property type="evidence" value="ECO:0007669"/>
    <property type="project" value="TreeGrafter"/>
</dbReference>
<evidence type="ECO:0000256" key="10">
    <source>
        <dbReference type="PIRSR" id="PIRSR634016-3"/>
    </source>
</evidence>
<keyword evidence="13" id="KW-0732">Signal</keyword>
<evidence type="ECO:0000256" key="2">
    <source>
        <dbReference type="ARBA" id="ARBA00010136"/>
    </source>
</evidence>
<dbReference type="GO" id="GO:0016020">
    <property type="term" value="C:membrane"/>
    <property type="evidence" value="ECO:0007669"/>
    <property type="project" value="TreeGrafter"/>
</dbReference>
<dbReference type="GO" id="GO:0008270">
    <property type="term" value="F:zinc ion binding"/>
    <property type="evidence" value="ECO:0007669"/>
    <property type="project" value="UniProtKB-UniRule"/>
</dbReference>
<dbReference type="GO" id="GO:0005615">
    <property type="term" value="C:extracellular space"/>
    <property type="evidence" value="ECO:0007669"/>
    <property type="project" value="TreeGrafter"/>
</dbReference>
<dbReference type="InterPro" id="IPR045357">
    <property type="entry name" value="Aminopeptidase_N-like_N"/>
</dbReference>
<feature type="domain" description="Peptidase M1 membrane alanine aminopeptidase" evidence="14">
    <location>
        <begin position="259"/>
        <end position="475"/>
    </location>
</feature>
<reference evidence="17 18" key="1">
    <citation type="submission" date="2019-06" db="EMBL/GenBank/DDBJ databases">
        <title>Whole genome shotgun sequence of Acetobacter peroxydans NBRC 13755.</title>
        <authorList>
            <person name="Hosoyama A."/>
            <person name="Uohara A."/>
            <person name="Ohji S."/>
            <person name="Ichikawa N."/>
        </authorList>
    </citation>
    <scope>NUCLEOTIDE SEQUENCE [LARGE SCALE GENOMIC DNA]</scope>
    <source>
        <strain evidence="17 18">NBRC 13755</strain>
    </source>
</reference>
<dbReference type="EMBL" id="BJMV01000003">
    <property type="protein sequence ID" value="GEB85151.1"/>
    <property type="molecule type" value="Genomic_DNA"/>
</dbReference>
<evidence type="ECO:0000259" key="15">
    <source>
        <dbReference type="Pfam" id="PF11838"/>
    </source>
</evidence>
<comment type="caution">
    <text evidence="17">The sequence shown here is derived from an EMBL/GenBank/DDBJ whole genome shotgun (WGS) entry which is preliminary data.</text>
</comment>
<comment type="similarity">
    <text evidence="2 12">Belongs to the peptidase M1 family.</text>
</comment>
<evidence type="ECO:0000256" key="9">
    <source>
        <dbReference type="PIRSR" id="PIRSR634016-1"/>
    </source>
</evidence>
<dbReference type="CDD" id="cd09601">
    <property type="entry name" value="M1_APN-Q_like"/>
    <property type="match status" value="1"/>
</dbReference>
<dbReference type="RefSeq" id="WP_141375098.1">
    <property type="nucleotide sequence ID" value="NZ_BAPL01000015.1"/>
</dbReference>
<dbReference type="InterPro" id="IPR034016">
    <property type="entry name" value="M1_APN-typ"/>
</dbReference>
<dbReference type="SUPFAM" id="SSF55486">
    <property type="entry name" value="Metalloproteases ('zincins'), catalytic domain"/>
    <property type="match status" value="1"/>
</dbReference>
<dbReference type="Gene3D" id="2.60.40.1730">
    <property type="entry name" value="tricorn interacting facor f3 domain"/>
    <property type="match status" value="1"/>
</dbReference>
<evidence type="ECO:0000256" key="12">
    <source>
        <dbReference type="RuleBase" id="RU364040"/>
    </source>
</evidence>
<dbReference type="Gene3D" id="1.25.50.20">
    <property type="match status" value="1"/>
</dbReference>
<name>A0A4Y3TQ43_9PROT</name>
<dbReference type="Pfam" id="PF17900">
    <property type="entry name" value="Peptidase_M1_N"/>
    <property type="match status" value="1"/>
</dbReference>
<keyword evidence="5 10" id="KW-0479">Metal-binding</keyword>